<evidence type="ECO:0000313" key="3">
    <source>
        <dbReference type="Proteomes" id="UP001221757"/>
    </source>
</evidence>
<reference evidence="2" key="1">
    <citation type="submission" date="2023-03" db="EMBL/GenBank/DDBJ databases">
        <title>Massive genome expansion in bonnet fungi (Mycena s.s.) driven by repeated elements and novel gene families across ecological guilds.</title>
        <authorList>
            <consortium name="Lawrence Berkeley National Laboratory"/>
            <person name="Harder C.B."/>
            <person name="Miyauchi S."/>
            <person name="Viragh M."/>
            <person name="Kuo A."/>
            <person name="Thoen E."/>
            <person name="Andreopoulos B."/>
            <person name="Lu D."/>
            <person name="Skrede I."/>
            <person name="Drula E."/>
            <person name="Henrissat B."/>
            <person name="Morin E."/>
            <person name="Kohler A."/>
            <person name="Barry K."/>
            <person name="LaButti K."/>
            <person name="Morin E."/>
            <person name="Salamov A."/>
            <person name="Lipzen A."/>
            <person name="Mereny Z."/>
            <person name="Hegedus B."/>
            <person name="Baldrian P."/>
            <person name="Stursova M."/>
            <person name="Weitz H."/>
            <person name="Taylor A."/>
            <person name="Grigoriev I.V."/>
            <person name="Nagy L.G."/>
            <person name="Martin F."/>
            <person name="Kauserud H."/>
        </authorList>
    </citation>
    <scope>NUCLEOTIDE SEQUENCE</scope>
    <source>
        <strain evidence="2">CBHHK067</strain>
    </source>
</reference>
<accession>A0AAD7CP81</accession>
<proteinExistence type="predicted"/>
<keyword evidence="3" id="KW-1185">Reference proteome</keyword>
<name>A0AAD7CP81_MYCRO</name>
<feature type="compositionally biased region" description="Polar residues" evidence="1">
    <location>
        <begin position="1"/>
        <end position="11"/>
    </location>
</feature>
<gene>
    <name evidence="2" type="ORF">B0H17DRAFT_1185971</name>
</gene>
<dbReference type="Proteomes" id="UP001221757">
    <property type="component" value="Unassembled WGS sequence"/>
</dbReference>
<comment type="caution">
    <text evidence="2">The sequence shown here is derived from an EMBL/GenBank/DDBJ whole genome shotgun (WGS) entry which is preliminary data.</text>
</comment>
<protein>
    <submittedName>
        <fullName evidence="2">Uncharacterized protein</fullName>
    </submittedName>
</protein>
<evidence type="ECO:0000313" key="2">
    <source>
        <dbReference type="EMBL" id="KAJ7655927.1"/>
    </source>
</evidence>
<evidence type="ECO:0000256" key="1">
    <source>
        <dbReference type="SAM" id="MobiDB-lite"/>
    </source>
</evidence>
<organism evidence="2 3">
    <name type="scientific">Mycena rosella</name>
    <name type="common">Pink bonnet</name>
    <name type="synonym">Agaricus rosellus</name>
    <dbReference type="NCBI Taxonomy" id="1033263"/>
    <lineage>
        <taxon>Eukaryota</taxon>
        <taxon>Fungi</taxon>
        <taxon>Dikarya</taxon>
        <taxon>Basidiomycota</taxon>
        <taxon>Agaricomycotina</taxon>
        <taxon>Agaricomycetes</taxon>
        <taxon>Agaricomycetidae</taxon>
        <taxon>Agaricales</taxon>
        <taxon>Marasmiineae</taxon>
        <taxon>Mycenaceae</taxon>
        <taxon>Mycena</taxon>
    </lineage>
</organism>
<feature type="region of interest" description="Disordered" evidence="1">
    <location>
        <begin position="1"/>
        <end position="38"/>
    </location>
</feature>
<dbReference type="EMBL" id="JARKIE010000305">
    <property type="protein sequence ID" value="KAJ7655927.1"/>
    <property type="molecule type" value="Genomic_DNA"/>
</dbReference>
<sequence length="482" mass="54674">MTRSPNPSPGSTGMDAKKSEFPVNHRNGPAPGTLRSITSHETGRYDTSILVEPRPKRIPAGLFTVSQDPECAKYVIVPLFNRLLALRPEYLPPLWSAQVHPEGQLYFYRDGPLRVVTEAYLYRTETHKNMCFWIDRIQEILASTETAVSRDIELFIKLEGDNCAYYFVDHATRTQFWLECSSTEELGLPPVISISQLKIVLEELYWIHVEHFPMHLEALSPQTLDEIIGIFSHGLCGNMANGHTTWIIDHNKYITHYGQEHSRLSRDQAILFDPEQKHDWISTIMAALTLKTSDRHLARLDDVLVDHIVYVDQWERFMSDCLREWKRSAYGALSGLVLHLPFLVLNVPCTALLTASVAIFGSGLFSSIVLAHQYEPMQGITATEAMYYLENVQSPVFRFQPLAFVFSLPQTFHLWGSFVFLVNCVLLVSEYLGWEAAVGLSGMTMLLVLSLYCATSEAFHTWSGKLIRGFHRTCGDTGAHMV</sequence>
<dbReference type="AlphaFoldDB" id="A0AAD7CP81"/>